<dbReference type="STRING" id="3641.A0A061EBS8"/>
<dbReference type="AlphaFoldDB" id="A0A061EBS8"/>
<dbReference type="EMBL" id="CM001882">
    <property type="protein sequence ID" value="EOY02386.1"/>
    <property type="molecule type" value="Genomic_DNA"/>
</dbReference>
<dbReference type="PANTHER" id="PTHR11439">
    <property type="entry name" value="GAG-POL-RELATED RETROTRANSPOSON"/>
    <property type="match status" value="1"/>
</dbReference>
<dbReference type="Gramene" id="EOY02386">
    <property type="protein sequence ID" value="EOY02386"/>
    <property type="gene ID" value="TCM_016879"/>
</dbReference>
<dbReference type="Proteomes" id="UP000026915">
    <property type="component" value="Chromosome 4"/>
</dbReference>
<sequence>MLSCKSVDCLVVVNDKADVGDLPEFTEPSSYRSLIGSLLYACGTRPNIMFSISYLSRFMQTPSIQHFMAVKRILRYLKGILDFGLSYKRIFEVQLHGFSGSDYAGDSTDCKSTSGYVFPLGILLSAGIPGSKMLWLNQ</sequence>
<organism evidence="1 2">
    <name type="scientific">Theobroma cacao</name>
    <name type="common">Cacao</name>
    <name type="synonym">Cocoa</name>
    <dbReference type="NCBI Taxonomy" id="3641"/>
    <lineage>
        <taxon>Eukaryota</taxon>
        <taxon>Viridiplantae</taxon>
        <taxon>Streptophyta</taxon>
        <taxon>Embryophyta</taxon>
        <taxon>Tracheophyta</taxon>
        <taxon>Spermatophyta</taxon>
        <taxon>Magnoliopsida</taxon>
        <taxon>eudicotyledons</taxon>
        <taxon>Gunneridae</taxon>
        <taxon>Pentapetalae</taxon>
        <taxon>rosids</taxon>
        <taxon>malvids</taxon>
        <taxon>Malvales</taxon>
        <taxon>Malvaceae</taxon>
        <taxon>Byttnerioideae</taxon>
        <taxon>Theobroma</taxon>
    </lineage>
</organism>
<dbReference type="eggNOG" id="KOG0017">
    <property type="taxonomic scope" value="Eukaryota"/>
</dbReference>
<accession>A0A061EBS8</accession>
<dbReference type="HOGENOM" id="CLU_001650_8_0_1"/>
<keyword evidence="2" id="KW-1185">Reference proteome</keyword>
<evidence type="ECO:0000313" key="1">
    <source>
        <dbReference type="EMBL" id="EOY02386.1"/>
    </source>
</evidence>
<gene>
    <name evidence="1" type="ORF">TCM_016879</name>
</gene>
<name>A0A061EBS8_THECC</name>
<reference evidence="1 2" key="1">
    <citation type="journal article" date="2013" name="Genome Biol.">
        <title>The genome sequence of the most widely cultivated cacao type and its use to identify candidate genes regulating pod color.</title>
        <authorList>
            <person name="Motamayor J.C."/>
            <person name="Mockaitis K."/>
            <person name="Schmutz J."/>
            <person name="Haiminen N."/>
            <person name="Iii D.L."/>
            <person name="Cornejo O."/>
            <person name="Findley S.D."/>
            <person name="Zheng P."/>
            <person name="Utro F."/>
            <person name="Royaert S."/>
            <person name="Saski C."/>
            <person name="Jenkins J."/>
            <person name="Podicheti R."/>
            <person name="Zhao M."/>
            <person name="Scheffler B.E."/>
            <person name="Stack J.C."/>
            <person name="Feltus F.A."/>
            <person name="Mustiga G.M."/>
            <person name="Amores F."/>
            <person name="Phillips W."/>
            <person name="Marelli J.P."/>
            <person name="May G.D."/>
            <person name="Shapiro H."/>
            <person name="Ma J."/>
            <person name="Bustamante C.D."/>
            <person name="Schnell R.J."/>
            <person name="Main D."/>
            <person name="Gilbert D."/>
            <person name="Parida L."/>
            <person name="Kuhn D.N."/>
        </authorList>
    </citation>
    <scope>NUCLEOTIDE SEQUENCE [LARGE SCALE GENOMIC DNA]</scope>
    <source>
        <strain evidence="2">cv. Matina 1-6</strain>
    </source>
</reference>
<evidence type="ECO:0000313" key="2">
    <source>
        <dbReference type="Proteomes" id="UP000026915"/>
    </source>
</evidence>
<dbReference type="OMA" id="RIFEVQL"/>
<dbReference type="PANTHER" id="PTHR11439:SF483">
    <property type="entry name" value="PEPTIDE SYNTHASE GLIP-LIKE, PUTATIVE (AFU_ORTHOLOGUE AFUA_3G12920)-RELATED"/>
    <property type="match status" value="1"/>
</dbReference>
<proteinExistence type="predicted"/>
<protein>
    <submittedName>
        <fullName evidence="1">Retrotransposon protein, unclassified, putative</fullName>
    </submittedName>
</protein>
<dbReference type="InParanoid" id="A0A061EBS8"/>